<keyword evidence="1" id="KW-0328">Glycosyltransferase</keyword>
<dbReference type="PANTHER" id="PTHR12526">
    <property type="entry name" value="GLYCOSYLTRANSFERASE"/>
    <property type="match status" value="1"/>
</dbReference>
<dbReference type="RefSeq" id="WP_112785601.1">
    <property type="nucleotide sequence ID" value="NZ_CP030041.1"/>
</dbReference>
<dbReference type="AlphaFoldDB" id="A0A2Z4INI7"/>
<feature type="domain" description="Glycosyl transferase family 1" evidence="3">
    <location>
        <begin position="219"/>
        <end position="360"/>
    </location>
</feature>
<dbReference type="KEGG" id="est:DN752_19945"/>
<evidence type="ECO:0000256" key="2">
    <source>
        <dbReference type="ARBA" id="ARBA00022679"/>
    </source>
</evidence>
<dbReference type="EMBL" id="CP030041">
    <property type="protein sequence ID" value="AWW32228.1"/>
    <property type="molecule type" value="Genomic_DNA"/>
</dbReference>
<dbReference type="PANTHER" id="PTHR12526:SF629">
    <property type="entry name" value="TEICHURONIC ACID BIOSYNTHESIS GLYCOSYLTRANSFERASE TUAH-RELATED"/>
    <property type="match status" value="1"/>
</dbReference>
<organism evidence="4 5">
    <name type="scientific">Echinicola strongylocentroti</name>
    <dbReference type="NCBI Taxonomy" id="1795355"/>
    <lineage>
        <taxon>Bacteria</taxon>
        <taxon>Pseudomonadati</taxon>
        <taxon>Bacteroidota</taxon>
        <taxon>Cytophagia</taxon>
        <taxon>Cytophagales</taxon>
        <taxon>Cyclobacteriaceae</taxon>
        <taxon>Echinicola</taxon>
    </lineage>
</organism>
<gene>
    <name evidence="4" type="ORF">DN752_19945</name>
</gene>
<dbReference type="Gene3D" id="3.40.50.2000">
    <property type="entry name" value="Glycogen Phosphorylase B"/>
    <property type="match status" value="2"/>
</dbReference>
<keyword evidence="5" id="KW-1185">Reference proteome</keyword>
<evidence type="ECO:0000313" key="5">
    <source>
        <dbReference type="Proteomes" id="UP000248688"/>
    </source>
</evidence>
<protein>
    <recommendedName>
        <fullName evidence="3">Glycosyl transferase family 1 domain-containing protein</fullName>
    </recommendedName>
</protein>
<dbReference type="OrthoDB" id="9811239at2"/>
<dbReference type="SUPFAM" id="SSF53756">
    <property type="entry name" value="UDP-Glycosyltransferase/glycogen phosphorylase"/>
    <property type="match status" value="1"/>
</dbReference>
<dbReference type="CDD" id="cd03801">
    <property type="entry name" value="GT4_PimA-like"/>
    <property type="match status" value="1"/>
</dbReference>
<sequence>MQVKIDCWYYGHVTAPNGVATFLRYFKNKTNNIHGVGFEIFSLDRDQNNKEVTKGRIKNEGIKALLKDKIMRLALFIPMASYFFLKKAFIDNAREVVDKYGESDSNAVLFFQDFFTCYEYFSKYKDSLNESVIVLHSDGDPLNMIYKTYPFLKKSKKAIKYLEKIVEYSLRKVSRIVFLSQRARSTFFNDYPQYDKKSRVVYNGLDDVPINKPNFNRNIDSKIRIVSVGTVGERKGFDILIDAFMSLPTEVQNCYELNIVGDGPLVNKLVHKCENQKNVIFLGKRDDVDNILAEMDVFLLVSRDEGMPMAVIEAMRQGKPLFLTNVGGMGEMVKQGENGWLVDPNKENILKGLIKMAQEKDKIGIYAMNSRERFLSEFQGMDMIHNYLDIFSNLSCNAE</sequence>
<dbReference type="Proteomes" id="UP000248688">
    <property type="component" value="Chromosome"/>
</dbReference>
<dbReference type="Pfam" id="PF00534">
    <property type="entry name" value="Glycos_transf_1"/>
    <property type="match status" value="1"/>
</dbReference>
<evidence type="ECO:0000259" key="3">
    <source>
        <dbReference type="Pfam" id="PF00534"/>
    </source>
</evidence>
<name>A0A2Z4INI7_9BACT</name>
<reference evidence="4 5" key="1">
    <citation type="submission" date="2018-06" db="EMBL/GenBank/DDBJ databases">
        <title>Echinicola strongylocentroti sp. nov., isolated from a sea urchin Strongylocentrotus intermedius.</title>
        <authorList>
            <person name="Bae S.S."/>
        </authorList>
    </citation>
    <scope>NUCLEOTIDE SEQUENCE [LARGE SCALE GENOMIC DNA]</scope>
    <source>
        <strain evidence="4 5">MEBiC08714</strain>
    </source>
</reference>
<dbReference type="GO" id="GO:0016757">
    <property type="term" value="F:glycosyltransferase activity"/>
    <property type="evidence" value="ECO:0007669"/>
    <property type="project" value="UniProtKB-KW"/>
</dbReference>
<evidence type="ECO:0000313" key="4">
    <source>
        <dbReference type="EMBL" id="AWW32228.1"/>
    </source>
</evidence>
<proteinExistence type="predicted"/>
<dbReference type="InterPro" id="IPR001296">
    <property type="entry name" value="Glyco_trans_1"/>
</dbReference>
<evidence type="ECO:0000256" key="1">
    <source>
        <dbReference type="ARBA" id="ARBA00022676"/>
    </source>
</evidence>
<keyword evidence="2" id="KW-0808">Transferase</keyword>
<accession>A0A2Z4INI7</accession>